<proteinExistence type="predicted"/>
<dbReference type="RefSeq" id="WP_017747461.1">
    <property type="nucleotide sequence ID" value="NZ_KQ976354.1"/>
</dbReference>
<dbReference type="InterPro" id="IPR001343">
    <property type="entry name" value="Hemolysn_Ca-bd"/>
</dbReference>
<evidence type="ECO:0000256" key="3">
    <source>
        <dbReference type="SAM" id="MobiDB-lite"/>
    </source>
</evidence>
<protein>
    <recommendedName>
        <fullName evidence="4">DUF4114 domain-containing protein</fullName>
    </recommendedName>
</protein>
<dbReference type="PANTHER" id="PTHR38340:SF1">
    <property type="entry name" value="S-LAYER PROTEIN"/>
    <property type="match status" value="1"/>
</dbReference>
<dbReference type="InterPro" id="IPR050557">
    <property type="entry name" value="RTX_toxin/Mannuronan_C5-epim"/>
</dbReference>
<evidence type="ECO:0000259" key="4">
    <source>
        <dbReference type="Pfam" id="PF13448"/>
    </source>
</evidence>
<dbReference type="GO" id="GO:0005509">
    <property type="term" value="F:calcium ion binding"/>
    <property type="evidence" value="ECO:0007669"/>
    <property type="project" value="InterPro"/>
</dbReference>
<dbReference type="EMBL" id="ANNX02000047">
    <property type="protein sequence ID" value="KYC37335.1"/>
    <property type="molecule type" value="Genomic_DNA"/>
</dbReference>
<dbReference type="Pfam" id="PF13448">
    <property type="entry name" value="DUF4114"/>
    <property type="match status" value="2"/>
</dbReference>
<feature type="region of interest" description="Disordered" evidence="3">
    <location>
        <begin position="1704"/>
        <end position="1724"/>
    </location>
</feature>
<dbReference type="InterPro" id="IPR011049">
    <property type="entry name" value="Serralysin-like_metalloprot_C"/>
</dbReference>
<feature type="domain" description="DUF4114" evidence="4">
    <location>
        <begin position="2591"/>
        <end position="2672"/>
    </location>
</feature>
<dbReference type="NCBIfam" id="NF038133">
    <property type="entry name" value="choice_anch_L"/>
    <property type="match status" value="1"/>
</dbReference>
<gene>
    <name evidence="5" type="ORF">WA1_47875</name>
</gene>
<accession>A0A139WY19</accession>
<keyword evidence="2" id="KW-0964">Secreted</keyword>
<dbReference type="InterPro" id="IPR025193">
    <property type="entry name" value="DUF4114"/>
</dbReference>
<dbReference type="Pfam" id="PF00353">
    <property type="entry name" value="HemolysinCabind"/>
    <property type="match status" value="9"/>
</dbReference>
<reference evidence="5 6" key="1">
    <citation type="journal article" date="2013" name="Genome Biol. Evol.">
        <title>Genomes of Stigonematalean cyanobacteria (subsection V) and the evolution of oxygenic photosynthesis from prokaryotes to plastids.</title>
        <authorList>
            <person name="Dagan T."/>
            <person name="Roettger M."/>
            <person name="Stucken K."/>
            <person name="Landan G."/>
            <person name="Koch R."/>
            <person name="Major P."/>
            <person name="Gould S.B."/>
            <person name="Goremykin V.V."/>
            <person name="Rippka R."/>
            <person name="Tandeau de Marsac N."/>
            <person name="Gugger M."/>
            <person name="Lockhart P.J."/>
            <person name="Allen J.F."/>
            <person name="Brune I."/>
            <person name="Maus I."/>
            <person name="Puhler A."/>
            <person name="Martin W.F."/>
        </authorList>
    </citation>
    <scope>NUCLEOTIDE SEQUENCE [LARGE SCALE GENOMIC DNA]</scope>
    <source>
        <strain evidence="5 6">PCC 7110</strain>
    </source>
</reference>
<feature type="domain" description="DUF4114" evidence="4">
    <location>
        <begin position="2760"/>
        <end position="2839"/>
    </location>
</feature>
<dbReference type="Proteomes" id="UP000076925">
    <property type="component" value="Unassembled WGS sequence"/>
</dbReference>
<evidence type="ECO:0000313" key="5">
    <source>
        <dbReference type="EMBL" id="KYC37335.1"/>
    </source>
</evidence>
<organism evidence="5 6">
    <name type="scientific">Scytonema hofmannii PCC 7110</name>
    <dbReference type="NCBI Taxonomy" id="128403"/>
    <lineage>
        <taxon>Bacteria</taxon>
        <taxon>Bacillati</taxon>
        <taxon>Cyanobacteriota</taxon>
        <taxon>Cyanophyceae</taxon>
        <taxon>Nostocales</taxon>
        <taxon>Scytonemataceae</taxon>
        <taxon>Scytonema</taxon>
    </lineage>
</organism>
<name>A0A139WY19_9CYAN</name>
<comment type="caution">
    <text evidence="5">The sequence shown here is derived from an EMBL/GenBank/DDBJ whole genome shotgun (WGS) entry which is preliminary data.</text>
</comment>
<comment type="subcellular location">
    <subcellularLocation>
        <location evidence="1">Secreted</location>
    </subcellularLocation>
</comment>
<dbReference type="Gene3D" id="2.150.10.10">
    <property type="entry name" value="Serralysin-like metalloprotease, C-terminal"/>
    <property type="match status" value="5"/>
</dbReference>
<dbReference type="InterPro" id="IPR049804">
    <property type="entry name" value="Choice_anch_L"/>
</dbReference>
<dbReference type="PANTHER" id="PTHR38340">
    <property type="entry name" value="S-LAYER PROTEIN"/>
    <property type="match status" value="1"/>
</dbReference>
<evidence type="ECO:0000313" key="6">
    <source>
        <dbReference type="Proteomes" id="UP000076925"/>
    </source>
</evidence>
<feature type="compositionally biased region" description="Gly residues" evidence="3">
    <location>
        <begin position="2480"/>
        <end position="2500"/>
    </location>
</feature>
<dbReference type="GO" id="GO:0005576">
    <property type="term" value="C:extracellular region"/>
    <property type="evidence" value="ECO:0007669"/>
    <property type="project" value="UniProtKB-SubCell"/>
</dbReference>
<dbReference type="InterPro" id="IPR018511">
    <property type="entry name" value="Hemolysin-typ_Ca-bd_CS"/>
</dbReference>
<evidence type="ECO:0000256" key="1">
    <source>
        <dbReference type="ARBA" id="ARBA00004613"/>
    </source>
</evidence>
<sequence length="2853" mass="300570">MSSLQVLNQGIALAKTKLQEKAQEPGWRDLLTSAFDNFTSLSQVESLTQAWSLGDFSNLPDIEIVSSEILLNANAAYAASLNTIYVSQDYLEKYKNKPEEIASTLLEEFGHSLDNHFNSNLDSSGDEGAIFSAFIQGKNLDDYLLQQLRTEDDRIFLQINGQVIAAEAETSPETNLSLLSQSIQPLFQNIKNAVAGQTLNNLPILGDIPLGNYVNEFITDTVEKRILDELDKITGKTTASVQQALFDALKPESQGGLGLLLDLDNNNLIDLNDIKTPTDATSIGFQFKIGKSFTPDLSLSKNLGLPNLGVNLTGGITPSLAFGLNVGFGVDNTSGADAFFFDTTTPDEFQVELNANLKDKTAQPLKLAGSLGFLQISATDNGSNLNSKFAVDLTNTTSQRVKFSNLNNISLGSPNFTANANLKLQLDTGLDKNGNLPSISADFNVNNWNLGAAIPSVEFKNVALDLGSFANNFVGPTLKDIQRITRPIDSILSPLVEPLPVIDYSLLGIAQQFAPSLVQPSTEDFIRQITKTLKQFNSLESDATNGIKIYLGDFNANPNNPNPSPDVVQKVGAKSILPLGEEPSNSYVDSLKKLEAEDGIKFPLLTDPTKAFNLLLGQNVTLFEYNPPDLKFETGTLGSGIIPPIPVFGPVVIQIYAKAGASAQFGFGYDAQGLIDFTKNNFQNPVDLTNGFFLSKPENKGYFTIFGEIGAAAAVNLAVVELEVGGGLRATVELGKNSPSKVRGSELYEDPLCLLAPSGNLALIIFGSVTLDLGFFSFTKRLDLANINLIDFSTGCDPNDKHFNVEDPEPDPETEEFLKAQGVIDRKGTNNGESITVQYLSGNKKDGNESVLLLGLDFPEGKPPGKQYDFLKAIIIDGRSGDDTITLTDGVDVSAQLDGGEGNDIVIGGGGSDFLTGGAGSDRLDGKGGNNTTSYTDAPKGVIVNLAANIAIKDGYGTVDLLQNIQNVEGSQFRDIITGSSEKNFIDANEGNDDIFAGEGDDVLLGGEGRDILDGGTGVDTTTYLTSPGAVFVSLRTGKAFGGEAEGDKLNSVENVHATVLDDVLIGNHSHNALGGYEGDDKLEGDGGKDLLDGGGGNDTAIYRSSNSAVNVSLKTGEGSGSDAEGDKLVKAKILDKDKKPVETEYNSIENLIGSNYNDTLEGDIGDNKLEGLAGDDLLKGENGNDTLISGAGADNFDGGLGIDWADYSESPGGVNVSLQGVGSGSHAQGDTFVSLLPGISTVENLRGSDFGDTLIADNGVNVIDSGLSSGGTDNVDGGGLTDTLIVDYSIRDIGTGMTGGYTVGSAISGGFLRQRTSGGSVLDAVNFTNIERLVVKGTMKDDSIIGGSGNDILISGDGNDTIYGGHGSNLILAGDGNDVVFDQNDVNLEFKTIPNNTFGIFIDGGRGIDTLSIDLSGKLVKTSSTTLQYNISLIGTNSLVENPTQALSLSDGTAIRNFEIFKDIKTAGGNDTLIQLGRVNNNFSTEQGNDIVNAGLGIDVVDGGQDPEPVVIKLLSSTNEDLAVNVQQVGNTNSEDNNAVVFPQEVINQIEDDLLVIDYSVEDIGTGMLAEIPNFNAKNGGRYYRNTSNGGSILDETKFTNFERFNITGTSKNDQIFGADLNDVLVGNAGDDLVVGNGGQDQIQAGEGKDFVVGGSGDDTATGGDGDDIIVDGWTFNTSQVNIAVAIPGIAIADSGNDTFDGGTGNDAIDGGTGNDQLSGGNDNDLLVGGEGNDALKGDSGNDILIGIKFGVGVYPELNSEVDTLSGGIGADEFWLGEETLVYYDDDNRSTIGANTYALITDFNSLEGDILQLQGVKEDYFTQLVNNSIEIYRKDAQTAPSGDLIGILQGVTSFDLGASYVRYVNNTQQANTLALLQKFNYPQNSNLTSQANITNQIQPQSPRVPPLGSQEIGVQSLKQKSVDIQPLSASPATADFAIAQDGDGDRLLSKLLGNTNGLSNFKVKLKGDSRAFGTFQNDPFGLGEGIVLSTGKVVDLPGKNTADGGLSPGTNVSLQFDKLDGVTGDPSNAATAVYRADLTNLGFDLKSLTIGDGGVIGGSNGRFTGFDLDGIKISNTKITNAADIQSLPSLNVFDFSPIGTIFTPGNQRPSSEPENPDLFGTINGTVNNGIANLGSFDAVSTTGSSANGFVSLGNLGKAGFNLKQSLTSGQPLYLYIGEVGDNGEVAGGNITVSNREVNSLNDLSQDFGLPGVADDAISMEIEFDADASTQYVFFQFAFGSEELAEYAGKFNDAFSLELNGFNMARLSDGDTVTINNLAKNPYPSSYHPDLIYNPVGTGPASSQTKLDGYTKPLTFVGVVEPNSRNKVAINVKDNRDGLLDSAVFLKAGTFGITAPKPLDGSKPGVSIKPEDGKDTVIITEGSETGSINIVLDTIPSQPVTITIEPGSQVDLGNGLGKPVTITFTPTDAYIPHTITVSTPDDGIQEGTQTETIKLTASSADPNYNGVVIPPLNIQVNDPTGGGGTSGGDGGTGTDGGSGGKSSVSATANDLLFVTGSGSQVELEFALEKNNGKFVNEVGVFVVDNDKGEINGIAPGQPGYLQAAMTRSQVLLSALANNPAPDLQGIRKLNFNSGSYLSFYLVQNASTDDVKANLAASQPTPNVFFSSNVANIDNFDHLQINNLNDGVLSVKWEDQIGGGDRDFDDLVLNVKTSNSPLTIGTKLQAERELIDLRGIKGAIATQFTINNEAAYKNSVGFYTIDDETGRVGNLKPGDSGYVEAAFQRTIINLNGDTTNVTGQFNGDTLIAPYMIANGTIEQLRAQNPNNVLSTGTVAYFAFTEVNTDKVDHIRLLGDNKFGFEDIHNGGDRDYNDMVVQLNFTNTGSLGNLNQPFG</sequence>
<dbReference type="PROSITE" id="PS00330">
    <property type="entry name" value="HEMOLYSIN_CALCIUM"/>
    <property type="match status" value="4"/>
</dbReference>
<dbReference type="STRING" id="128403.WA1_47875"/>
<keyword evidence="6" id="KW-1185">Reference proteome</keyword>
<dbReference type="SUPFAM" id="SSF51120">
    <property type="entry name" value="beta-Roll"/>
    <property type="match status" value="7"/>
</dbReference>
<dbReference type="PRINTS" id="PR00313">
    <property type="entry name" value="CABNDNGRPT"/>
</dbReference>
<evidence type="ECO:0000256" key="2">
    <source>
        <dbReference type="ARBA" id="ARBA00022525"/>
    </source>
</evidence>
<feature type="region of interest" description="Disordered" evidence="3">
    <location>
        <begin position="2475"/>
        <end position="2503"/>
    </location>
</feature>